<reference evidence="2" key="1">
    <citation type="submission" date="2020-08" db="EMBL/GenBank/DDBJ databases">
        <title>Lewinella bacteria from marine environments.</title>
        <authorList>
            <person name="Zhong Y."/>
        </authorList>
    </citation>
    <scope>NUCLEOTIDE SEQUENCE</scope>
    <source>
        <strain evidence="2">KCTC 42187</strain>
    </source>
</reference>
<dbReference type="Proteomes" id="UP000650081">
    <property type="component" value="Unassembled WGS sequence"/>
</dbReference>
<gene>
    <name evidence="2" type="ORF">H9S92_19425</name>
</gene>
<protein>
    <submittedName>
        <fullName evidence="2">Uncharacterized protein</fullName>
    </submittedName>
</protein>
<evidence type="ECO:0000256" key="1">
    <source>
        <dbReference type="SAM" id="SignalP"/>
    </source>
</evidence>
<proteinExistence type="predicted"/>
<evidence type="ECO:0000313" key="2">
    <source>
        <dbReference type="EMBL" id="MBC6996351.1"/>
    </source>
</evidence>
<organism evidence="2 3">
    <name type="scientific">Neolewinella lacunae</name>
    <dbReference type="NCBI Taxonomy" id="1517758"/>
    <lineage>
        <taxon>Bacteria</taxon>
        <taxon>Pseudomonadati</taxon>
        <taxon>Bacteroidota</taxon>
        <taxon>Saprospiria</taxon>
        <taxon>Saprospirales</taxon>
        <taxon>Lewinellaceae</taxon>
        <taxon>Neolewinella</taxon>
    </lineage>
</organism>
<accession>A0A923PP84</accession>
<dbReference type="PROSITE" id="PS51257">
    <property type="entry name" value="PROKAR_LIPOPROTEIN"/>
    <property type="match status" value="1"/>
</dbReference>
<keyword evidence="1" id="KW-0732">Signal</keyword>
<sequence length="283" mass="31271">MNRKSLSILLSLALLAFAGCPADTEVVPAFVLINDFDLQSTAEGRPTENITEVWAFANNTFIGAFPLPARIPVPFVGSTELRFEAGVRQNGISSAPEIYEFYTPVVRNLDLVAGATVDLGTLQIGYRPDAQFAIFENFEAGFPRVFTELLEGMSPLTPSQDDVRSGAFSGRLLLTEDAPLAEIGTNRSFSDLTAQRPYVWLEVDYRSDAPVIWGVRGNLGIQPVQVFDPGFLPRGEWTKIYFNLSEIIVRSTLEEYQFALSALLPEGVAEGEVFLDNIKLIYF</sequence>
<feature type="signal peptide" evidence="1">
    <location>
        <begin position="1"/>
        <end position="22"/>
    </location>
</feature>
<dbReference type="AlphaFoldDB" id="A0A923PP84"/>
<dbReference type="RefSeq" id="WP_187468361.1">
    <property type="nucleotide sequence ID" value="NZ_JACSIT010000152.1"/>
</dbReference>
<evidence type="ECO:0000313" key="3">
    <source>
        <dbReference type="Proteomes" id="UP000650081"/>
    </source>
</evidence>
<keyword evidence="3" id="KW-1185">Reference proteome</keyword>
<feature type="chain" id="PRO_5036688889" evidence="1">
    <location>
        <begin position="23"/>
        <end position="283"/>
    </location>
</feature>
<comment type="caution">
    <text evidence="2">The sequence shown here is derived from an EMBL/GenBank/DDBJ whole genome shotgun (WGS) entry which is preliminary data.</text>
</comment>
<name>A0A923PP84_9BACT</name>
<dbReference type="EMBL" id="JACSIT010000152">
    <property type="protein sequence ID" value="MBC6996351.1"/>
    <property type="molecule type" value="Genomic_DNA"/>
</dbReference>